<dbReference type="EMBL" id="JBINXB010000008">
    <property type="protein sequence ID" value="MFH6566057.1"/>
    <property type="molecule type" value="Genomic_DNA"/>
</dbReference>
<gene>
    <name evidence="1" type="ORF">ACHMWK_08760</name>
</gene>
<name>A0ABW7LWM5_9PSED</name>
<dbReference type="Proteomes" id="UP001609821">
    <property type="component" value="Unassembled WGS sequence"/>
</dbReference>
<sequence>MFFNISSELLNEDNELLLSYFIKRYDDARIFIEFDDVGAAENWIASLSRPYKNRWSNLLRHSVQLSARFNIKKEYPSELVINIADVEESNWDGVVKVTLNDAFSLIDQSVKLALENSRNDLLFLKTLLPVKHREKIDSLISRGHLEVLGGGIGELKKILELRGGEKTFRLLSWTMFDSDATHPGEVVRNTKEIIDLCEQKALVYHCLKKRAIENYIDKDIYKLTHEGPLNERAKAVYSLSEDQISYFNMKSGLSASDKVSVLYKDLPPETLSELEQGFGSRFASNTFSRVDVHEDIHRAHQENSTLDEFGSKLNHLASLLGRPV</sequence>
<proteinExistence type="predicted"/>
<dbReference type="RefSeq" id="WP_395246931.1">
    <property type="nucleotide sequence ID" value="NZ_JBINXA010000008.1"/>
</dbReference>
<keyword evidence="2" id="KW-1185">Reference proteome</keyword>
<organism evidence="1 2">
    <name type="scientific">Pseudomonas kulmbachensis</name>
    <dbReference type="NCBI Taxonomy" id="3043408"/>
    <lineage>
        <taxon>Bacteria</taxon>
        <taxon>Pseudomonadati</taxon>
        <taxon>Pseudomonadota</taxon>
        <taxon>Gammaproteobacteria</taxon>
        <taxon>Pseudomonadales</taxon>
        <taxon>Pseudomonadaceae</taxon>
        <taxon>Pseudomonas</taxon>
    </lineage>
</organism>
<accession>A0ABW7LWM5</accession>
<evidence type="ECO:0000313" key="1">
    <source>
        <dbReference type="EMBL" id="MFH6566057.1"/>
    </source>
</evidence>
<reference evidence="1 2" key="1">
    <citation type="submission" date="2024-10" db="EMBL/GenBank/DDBJ databases">
        <title>Aeromonas and Pseudomonas from the Cagarras Archipelago, Rio de Janeiro, Brazil.</title>
        <authorList>
            <person name="Canellas A.L.B."/>
            <person name="Laport M.S."/>
        </authorList>
    </citation>
    <scope>NUCLEOTIDE SEQUENCE [LARGE SCALE GENOMIC DNA]</scope>
    <source>
        <strain evidence="1 2">CPF-4</strain>
    </source>
</reference>
<protein>
    <submittedName>
        <fullName evidence="1">Uncharacterized protein</fullName>
    </submittedName>
</protein>
<evidence type="ECO:0000313" key="2">
    <source>
        <dbReference type="Proteomes" id="UP001609821"/>
    </source>
</evidence>
<comment type="caution">
    <text evidence="1">The sequence shown here is derived from an EMBL/GenBank/DDBJ whole genome shotgun (WGS) entry which is preliminary data.</text>
</comment>